<dbReference type="InterPro" id="IPR010998">
    <property type="entry name" value="Integrase_recombinase_N"/>
</dbReference>
<proteinExistence type="inferred from homology"/>
<dbReference type="SUPFAM" id="SSF56349">
    <property type="entry name" value="DNA breaking-rejoining enzymes"/>
    <property type="match status" value="1"/>
</dbReference>
<evidence type="ECO:0000313" key="8">
    <source>
        <dbReference type="Proteomes" id="UP000464452"/>
    </source>
</evidence>
<reference evidence="7 8" key="1">
    <citation type="submission" date="2020-02" db="EMBL/GenBank/DDBJ databases">
        <title>Thermophilic hydrogen producing bacteria, Caloranaerobacter azorensis.</title>
        <authorList>
            <person name="Baek K."/>
        </authorList>
    </citation>
    <scope>NUCLEOTIDE SEQUENCE [LARGE SCALE GENOMIC DNA]</scope>
    <source>
        <strain evidence="7 8">T3-1</strain>
    </source>
</reference>
<dbReference type="KEGG" id="cazo:G3A45_00215"/>
<dbReference type="GO" id="GO:0003677">
    <property type="term" value="F:DNA binding"/>
    <property type="evidence" value="ECO:0007669"/>
    <property type="project" value="UniProtKB-UniRule"/>
</dbReference>
<evidence type="ECO:0000259" key="5">
    <source>
        <dbReference type="PROSITE" id="PS51898"/>
    </source>
</evidence>
<feature type="domain" description="Tyr recombinase" evidence="5">
    <location>
        <begin position="195"/>
        <end position="395"/>
    </location>
</feature>
<dbReference type="AlphaFoldDB" id="A0A6P1Y9V5"/>
<dbReference type="InterPro" id="IPR011010">
    <property type="entry name" value="DNA_brk_join_enz"/>
</dbReference>
<keyword evidence="2 4" id="KW-0238">DNA-binding</keyword>
<comment type="similarity">
    <text evidence="1">Belongs to the 'phage' integrase family.</text>
</comment>
<gene>
    <name evidence="7" type="ORF">G3A45_00215</name>
</gene>
<evidence type="ECO:0000256" key="1">
    <source>
        <dbReference type="ARBA" id="ARBA00008857"/>
    </source>
</evidence>
<dbReference type="Proteomes" id="UP000464452">
    <property type="component" value="Chromosome"/>
</dbReference>
<dbReference type="EMBL" id="CP048617">
    <property type="protein sequence ID" value="QIB25884.1"/>
    <property type="molecule type" value="Genomic_DNA"/>
</dbReference>
<dbReference type="PROSITE" id="PS51898">
    <property type="entry name" value="TYR_RECOMBINASE"/>
    <property type="match status" value="1"/>
</dbReference>
<organism evidence="7 8">
    <name type="scientific">Caloranaerobacter azorensis</name>
    <dbReference type="NCBI Taxonomy" id="116090"/>
    <lineage>
        <taxon>Bacteria</taxon>
        <taxon>Bacillati</taxon>
        <taxon>Bacillota</taxon>
        <taxon>Tissierellia</taxon>
        <taxon>Tissierellales</taxon>
        <taxon>Thermohalobacteraceae</taxon>
        <taxon>Caloranaerobacter</taxon>
    </lineage>
</organism>
<dbReference type="Pfam" id="PF00589">
    <property type="entry name" value="Phage_integrase"/>
    <property type="match status" value="1"/>
</dbReference>
<accession>A0A6P1Y9V5</accession>
<feature type="domain" description="Core-binding (CB)" evidence="6">
    <location>
        <begin position="37"/>
        <end position="147"/>
    </location>
</feature>
<dbReference type="Gene3D" id="1.10.443.10">
    <property type="entry name" value="Intergrase catalytic core"/>
    <property type="match status" value="1"/>
</dbReference>
<evidence type="ECO:0000313" key="7">
    <source>
        <dbReference type="EMBL" id="QIB25884.1"/>
    </source>
</evidence>
<dbReference type="GO" id="GO:0006310">
    <property type="term" value="P:DNA recombination"/>
    <property type="evidence" value="ECO:0007669"/>
    <property type="project" value="UniProtKB-KW"/>
</dbReference>
<evidence type="ECO:0000256" key="2">
    <source>
        <dbReference type="ARBA" id="ARBA00023125"/>
    </source>
</evidence>
<name>A0A6P1Y9V5_9FIRM</name>
<dbReference type="GO" id="GO:0015074">
    <property type="term" value="P:DNA integration"/>
    <property type="evidence" value="ECO:0007669"/>
    <property type="project" value="InterPro"/>
</dbReference>
<protein>
    <submittedName>
        <fullName evidence="7">Tyrosine-type recombinase/integrase</fullName>
    </submittedName>
</protein>
<dbReference type="Gene3D" id="1.10.150.130">
    <property type="match status" value="1"/>
</dbReference>
<dbReference type="InterPro" id="IPR002104">
    <property type="entry name" value="Integrase_catalytic"/>
</dbReference>
<dbReference type="InterPro" id="IPR050090">
    <property type="entry name" value="Tyrosine_recombinase_XerCD"/>
</dbReference>
<evidence type="ECO:0000259" key="6">
    <source>
        <dbReference type="PROSITE" id="PS51900"/>
    </source>
</evidence>
<dbReference type="PROSITE" id="PS51900">
    <property type="entry name" value="CB"/>
    <property type="match status" value="1"/>
</dbReference>
<dbReference type="InterPro" id="IPR013762">
    <property type="entry name" value="Integrase-like_cat_sf"/>
</dbReference>
<sequence>MEGTKERSPKEKWYEKIRIVKAQTDLGKMYYLVDDNYDFIPLIKEYLNMIQARAEREVSPNTVKTYCYLLWYFVVFLKIKGLKILDLDGKPDVLAQFKLWLKNPYRFYENIKVLNYDIEFDYVEDSLKATTINAIISRVSSLYLWLKASNRIKENPVVYRSVMVTQSMRDKDMLAHTRHNRMIQVNTLKSKVPKVVPKTVEQKDFKKFLDSVNLLRDKIILLCLKEGGFRSNELLGIHLEDIDFAEQGLWVRFRADNSNGSRAKAGYGRDRFVHLPADLMSLIDRYISSEWLESNADNDFLFVVVNSNTPSNNGKAMTKSTLDSMFKYYSKKTGIKITPHMLRHTHVTEFAREYISKGKQINWEYISKRIGHANVTTTMEIYAHLKPEDYKKEYQRMQSYKESKRLGNKLK</sequence>
<dbReference type="InterPro" id="IPR044068">
    <property type="entry name" value="CB"/>
</dbReference>
<dbReference type="RefSeq" id="WP_163234105.1">
    <property type="nucleotide sequence ID" value="NZ_CP048617.1"/>
</dbReference>
<dbReference type="PANTHER" id="PTHR30349">
    <property type="entry name" value="PHAGE INTEGRASE-RELATED"/>
    <property type="match status" value="1"/>
</dbReference>
<dbReference type="PANTHER" id="PTHR30349:SF41">
    <property type="entry name" value="INTEGRASE_RECOMBINASE PROTEIN MJ0367-RELATED"/>
    <property type="match status" value="1"/>
</dbReference>
<keyword evidence="3" id="KW-0233">DNA recombination</keyword>
<evidence type="ECO:0000256" key="4">
    <source>
        <dbReference type="PROSITE-ProRule" id="PRU01248"/>
    </source>
</evidence>
<evidence type="ECO:0000256" key="3">
    <source>
        <dbReference type="ARBA" id="ARBA00023172"/>
    </source>
</evidence>